<dbReference type="Proteomes" id="UP001152320">
    <property type="component" value="Chromosome 11"/>
</dbReference>
<gene>
    <name evidence="1" type="ORF">HOLleu_24218</name>
</gene>
<accession>A0A9Q1BVX9</accession>
<comment type="caution">
    <text evidence="1">The sequence shown here is derived from an EMBL/GenBank/DDBJ whole genome shotgun (WGS) entry which is preliminary data.</text>
</comment>
<organism evidence="1 2">
    <name type="scientific">Holothuria leucospilota</name>
    <name type="common">Black long sea cucumber</name>
    <name type="synonym">Mertensiothuria leucospilota</name>
    <dbReference type="NCBI Taxonomy" id="206669"/>
    <lineage>
        <taxon>Eukaryota</taxon>
        <taxon>Metazoa</taxon>
        <taxon>Echinodermata</taxon>
        <taxon>Eleutherozoa</taxon>
        <taxon>Echinozoa</taxon>
        <taxon>Holothuroidea</taxon>
        <taxon>Aspidochirotacea</taxon>
        <taxon>Aspidochirotida</taxon>
        <taxon>Holothuriidae</taxon>
        <taxon>Holothuria</taxon>
    </lineage>
</organism>
<evidence type="ECO:0000313" key="1">
    <source>
        <dbReference type="EMBL" id="KAJ8033851.1"/>
    </source>
</evidence>
<protein>
    <submittedName>
        <fullName evidence="1">Uncharacterized protein</fullName>
    </submittedName>
</protein>
<dbReference type="EMBL" id="JAIZAY010000011">
    <property type="protein sequence ID" value="KAJ8033851.1"/>
    <property type="molecule type" value="Genomic_DNA"/>
</dbReference>
<sequence>MSFRLISLRSKGFPLFGPWLVNRPRIIPSSSLCLSAKWLILNLYGRFCLFLE</sequence>
<proteinExistence type="predicted"/>
<reference evidence="1" key="1">
    <citation type="submission" date="2021-10" db="EMBL/GenBank/DDBJ databases">
        <title>Tropical sea cucumber genome reveals ecological adaptation and Cuvierian tubules defense mechanism.</title>
        <authorList>
            <person name="Chen T."/>
        </authorList>
    </citation>
    <scope>NUCLEOTIDE SEQUENCE</scope>
    <source>
        <strain evidence="1">Nanhai2018</strain>
        <tissue evidence="1">Muscle</tissue>
    </source>
</reference>
<keyword evidence="2" id="KW-1185">Reference proteome</keyword>
<name>A0A9Q1BVX9_HOLLE</name>
<dbReference type="AlphaFoldDB" id="A0A9Q1BVX9"/>
<evidence type="ECO:0000313" key="2">
    <source>
        <dbReference type="Proteomes" id="UP001152320"/>
    </source>
</evidence>